<dbReference type="AlphaFoldDB" id="A0A7K9CMS1"/>
<feature type="non-terminal residue" evidence="2">
    <location>
        <position position="82"/>
    </location>
</feature>
<evidence type="ECO:0000256" key="1">
    <source>
        <dbReference type="SAM" id="MobiDB-lite"/>
    </source>
</evidence>
<dbReference type="GO" id="GO:0005886">
    <property type="term" value="C:plasma membrane"/>
    <property type="evidence" value="ECO:0007669"/>
    <property type="project" value="TreeGrafter"/>
</dbReference>
<feature type="region of interest" description="Disordered" evidence="1">
    <location>
        <begin position="51"/>
        <end position="82"/>
    </location>
</feature>
<reference evidence="2 3" key="1">
    <citation type="submission" date="2019-09" db="EMBL/GenBank/DDBJ databases">
        <title>Bird 10,000 Genomes (B10K) Project - Family phase.</title>
        <authorList>
            <person name="Zhang G."/>
        </authorList>
    </citation>
    <scope>NUCLEOTIDE SEQUENCE [LARGE SCALE GENOMIC DNA]</scope>
    <source>
        <strain evidence="2">B10K-DU-001-24</strain>
        <tissue evidence="2">Muscle</tissue>
    </source>
</reference>
<keyword evidence="3" id="KW-1185">Reference proteome</keyword>
<feature type="non-terminal residue" evidence="2">
    <location>
        <position position="1"/>
    </location>
</feature>
<dbReference type="Proteomes" id="UP000574528">
    <property type="component" value="Unassembled WGS sequence"/>
</dbReference>
<dbReference type="InterPro" id="IPR039056">
    <property type="entry name" value="SPEC"/>
</dbReference>
<gene>
    <name evidence="2" type="primary">Cdc42se1</name>
    <name evidence="2" type="ORF">PSIHAE_R03516</name>
</gene>
<dbReference type="GO" id="GO:0031267">
    <property type="term" value="F:small GTPase binding"/>
    <property type="evidence" value="ECO:0007669"/>
    <property type="project" value="InterPro"/>
</dbReference>
<dbReference type="OrthoDB" id="5559822at2759"/>
<feature type="compositionally biased region" description="Basic and acidic residues" evidence="1">
    <location>
        <begin position="66"/>
        <end position="75"/>
    </location>
</feature>
<proteinExistence type="predicted"/>
<sequence>MSDFWHKLGCCVVEKPQPVRGGAGRGWVELGGAGRSLVGLGVAGQSWAGLGRAGVPSPQSGAVQEMRSKGGRERQWSSSRGL</sequence>
<accession>A0A7K9CMS1</accession>
<comment type="caution">
    <text evidence="2">The sequence shown here is derived from an EMBL/GenBank/DDBJ whole genome shotgun (WGS) entry which is preliminary data.</text>
</comment>
<evidence type="ECO:0000313" key="3">
    <source>
        <dbReference type="Proteomes" id="UP000574528"/>
    </source>
</evidence>
<dbReference type="EMBL" id="VWZI01021501">
    <property type="protein sequence ID" value="NXG52625.1"/>
    <property type="molecule type" value="Genomic_DNA"/>
</dbReference>
<dbReference type="GO" id="GO:0035023">
    <property type="term" value="P:regulation of Rho protein signal transduction"/>
    <property type="evidence" value="ECO:0007669"/>
    <property type="project" value="InterPro"/>
</dbReference>
<dbReference type="PANTHER" id="PTHR13502:SF3">
    <property type="entry name" value="CDC42 SMALL EFFECTOR PROTEIN 1"/>
    <property type="match status" value="1"/>
</dbReference>
<dbReference type="PANTHER" id="PTHR13502">
    <property type="entry name" value="CDC42 SMALL EFFECTOR PROTEIN HOMOLOG"/>
    <property type="match status" value="1"/>
</dbReference>
<organism evidence="2 3">
    <name type="scientific">Psilopogon haemacephalus</name>
    <name type="common">coppersmith barbet</name>
    <dbReference type="NCBI Taxonomy" id="2585815"/>
    <lineage>
        <taxon>Eukaryota</taxon>
        <taxon>Metazoa</taxon>
        <taxon>Chordata</taxon>
        <taxon>Craniata</taxon>
        <taxon>Vertebrata</taxon>
        <taxon>Euteleostomi</taxon>
        <taxon>Archelosauria</taxon>
        <taxon>Archosauria</taxon>
        <taxon>Dinosauria</taxon>
        <taxon>Saurischia</taxon>
        <taxon>Theropoda</taxon>
        <taxon>Coelurosauria</taxon>
        <taxon>Aves</taxon>
        <taxon>Neognathae</taxon>
        <taxon>Neoaves</taxon>
        <taxon>Telluraves</taxon>
        <taxon>Coraciimorphae</taxon>
        <taxon>Piciformes</taxon>
        <taxon>Megalaimidae</taxon>
        <taxon>Psilopogon</taxon>
    </lineage>
</organism>
<protein>
    <submittedName>
        <fullName evidence="2">C42S1 protein</fullName>
    </submittedName>
</protein>
<name>A0A7K9CMS1_9PICI</name>
<evidence type="ECO:0000313" key="2">
    <source>
        <dbReference type="EMBL" id="NXG52625.1"/>
    </source>
</evidence>